<dbReference type="PANTHER" id="PTHR42704">
    <property type="entry name" value="RIBULOSE BISPHOSPHATE CARBOXYLASE"/>
    <property type="match status" value="1"/>
</dbReference>
<keyword evidence="5 6" id="KW-0413">Isomerase</keyword>
<keyword evidence="1 6" id="KW-0028">Amino-acid biosynthesis</keyword>
<dbReference type="SUPFAM" id="SSF54966">
    <property type="entry name" value="RuBisCO, large subunit, small (N-terminal) domain"/>
    <property type="match status" value="1"/>
</dbReference>
<feature type="binding site" evidence="6">
    <location>
        <begin position="162"/>
        <end position="165"/>
    </location>
    <ligand>
        <name>substrate</name>
    </ligand>
</feature>
<dbReference type="InterPro" id="IPR017717">
    <property type="entry name" value="Diketo-Methiopentyl-P_enolase"/>
</dbReference>
<comment type="pathway">
    <text evidence="6">Amino-acid biosynthesis; L-methionine biosynthesis via salvage pathway; L-methionine from S-methyl-5-thio-alpha-D-ribose 1-phosphate: step 3/6.</text>
</comment>
<feature type="binding site" evidence="6">
    <location>
        <position position="164"/>
    </location>
    <ligand>
        <name>Mg(2+)</name>
        <dbReference type="ChEBI" id="CHEBI:18420"/>
    </ligand>
</feature>
<comment type="subunit">
    <text evidence="6">Homodimer.</text>
</comment>
<gene>
    <name evidence="6" type="primary">mtnW</name>
    <name evidence="9" type="ORF">ACFFH4_04275</name>
</gene>
<dbReference type="SFLD" id="SFLDF00157">
    <property type="entry name" value="2_3-diketo-5-methylthiopentyl"/>
    <property type="match status" value="1"/>
</dbReference>
<dbReference type="Proteomes" id="UP001589833">
    <property type="component" value="Unassembled WGS sequence"/>
</dbReference>
<dbReference type="SFLD" id="SFLDS00014">
    <property type="entry name" value="RuBisCO"/>
    <property type="match status" value="1"/>
</dbReference>
<dbReference type="EC" id="5.3.2.5" evidence="6"/>
<name>A0ABV6NDM4_9BACI</name>
<comment type="cofactor">
    <cofactor evidence="6">
        <name>Mg(2+)</name>
        <dbReference type="ChEBI" id="CHEBI:18420"/>
    </cofactor>
    <text evidence="6">Binds 1 Mg(2+) ion per subunit.</text>
</comment>
<dbReference type="InterPro" id="IPR017443">
    <property type="entry name" value="RuBisCO_lsu_fd_N"/>
</dbReference>
<comment type="miscellaneous">
    <text evidence="6">Has no RuBP-carboxylation activity.</text>
</comment>
<feature type="domain" description="Ribulose bisphosphate carboxylase large subunit ferrodoxin-like N-terminal" evidence="8">
    <location>
        <begin position="2"/>
        <end position="89"/>
    </location>
</feature>
<dbReference type="Pfam" id="PF02788">
    <property type="entry name" value="RuBisCO_large_N"/>
    <property type="match status" value="1"/>
</dbReference>
<organism evidence="9 10">
    <name type="scientific">Halalkalibacter alkalisediminis</name>
    <dbReference type="NCBI Taxonomy" id="935616"/>
    <lineage>
        <taxon>Bacteria</taxon>
        <taxon>Bacillati</taxon>
        <taxon>Bacillota</taxon>
        <taxon>Bacilli</taxon>
        <taxon>Bacillales</taxon>
        <taxon>Bacillaceae</taxon>
        <taxon>Halalkalibacter</taxon>
    </lineage>
</organism>
<feature type="binding site" evidence="6">
    <location>
        <position position="253"/>
    </location>
    <ligand>
        <name>substrate</name>
    </ligand>
</feature>
<evidence type="ECO:0000256" key="2">
    <source>
        <dbReference type="ARBA" id="ARBA00022723"/>
    </source>
</evidence>
<comment type="catalytic activity">
    <reaction evidence="6">
        <text>5-methylsulfanyl-2,3-dioxopentyl phosphate = 2-hydroxy-5-methylsulfanyl-3-oxopent-1-enyl phosphate</text>
        <dbReference type="Rhea" id="RHEA:18769"/>
        <dbReference type="ChEBI" id="CHEBI:58828"/>
        <dbReference type="ChEBI" id="CHEBI:59505"/>
        <dbReference type="EC" id="5.3.2.5"/>
    </reaction>
</comment>
<dbReference type="SUPFAM" id="SSF51649">
    <property type="entry name" value="RuBisCo, C-terminal domain"/>
    <property type="match status" value="1"/>
</dbReference>
<evidence type="ECO:0000256" key="6">
    <source>
        <dbReference type="HAMAP-Rule" id="MF_01679"/>
    </source>
</evidence>
<evidence type="ECO:0000313" key="9">
    <source>
        <dbReference type="EMBL" id="MFC0558263.1"/>
    </source>
</evidence>
<comment type="similarity">
    <text evidence="6">Belongs to the RuBisCO large chain family. Type IV subfamily.</text>
</comment>
<evidence type="ECO:0000313" key="10">
    <source>
        <dbReference type="Proteomes" id="UP001589833"/>
    </source>
</evidence>
<sequence length="397" mass="42839">MSEVLATYILEVKQDNLEKKAEAIAIGLTVGSWTNLPAVEQEQLQRHKGRVVETKMVADNKAIITVGYPAVNFSNDLPAVLTTTFGKFSLDGKVKLLDLSFSEELKRSYPGPKFGIEGIRNLTNTYERPLLMSIFKGVIGRDLSSLKEQMKAQALGGIDIVKDDEILFENKLTPLEKRIPVCQEALRESYEETGKRTLHAVNLTGKTMELKENAYKAVELGADLLLFNVFAYGLDVMQALAEDPNIPLPIMAHPAFAGTMISSPDYGLSPGLLLGKLARMSGADLVLFPSPYGSVAMAKEETQAIARNLIEEDQFKKAFPVPSAGIHPGLVPKLIADFGMDSIINAGGGIHGHPGGASAGGKAFVQAIDAVLNNQTLVEATVDHPELADAIELWGGK</sequence>
<dbReference type="HAMAP" id="MF_01679">
    <property type="entry name" value="Salvage_MtnW"/>
    <property type="match status" value="1"/>
</dbReference>
<keyword evidence="4 6" id="KW-0486">Methionine biosynthesis</keyword>
<dbReference type="Pfam" id="PF00016">
    <property type="entry name" value="RuBisCO_large"/>
    <property type="match status" value="1"/>
</dbReference>
<dbReference type="InterPro" id="IPR036376">
    <property type="entry name" value="RuBisCO_lsu_C_sf"/>
</dbReference>
<dbReference type="NCBIfam" id="NF007095">
    <property type="entry name" value="PRK09549.1"/>
    <property type="match status" value="1"/>
</dbReference>
<dbReference type="SFLD" id="SFLDG00301">
    <property type="entry name" value="RuBisCO-like_proteins"/>
    <property type="match status" value="1"/>
</dbReference>
<evidence type="ECO:0000256" key="4">
    <source>
        <dbReference type="ARBA" id="ARBA00023167"/>
    </source>
</evidence>
<dbReference type="Gene3D" id="3.30.70.150">
    <property type="entry name" value="RuBisCO large subunit, N-terminal domain"/>
    <property type="match status" value="1"/>
</dbReference>
<comment type="caution">
    <text evidence="9">The sequence shown here is derived from an EMBL/GenBank/DDBJ whole genome shotgun (WGS) entry which is preliminary data.</text>
</comment>
<feature type="active site" description="Proton acceptor" evidence="6">
    <location>
        <position position="87"/>
    </location>
</feature>
<protein>
    <recommendedName>
        <fullName evidence="6">2,3-diketo-5-methylthiopentyl-1-phosphate enolase</fullName>
        <shortName evidence="6">DK-MTP-1-P enolase</shortName>
        <ecNumber evidence="6">5.3.2.5</ecNumber>
    </recommendedName>
    <alternativeName>
        <fullName evidence="6">RuBisCO-like protein</fullName>
        <shortName evidence="6">RLP</shortName>
    </alternativeName>
</protein>
<evidence type="ECO:0000259" key="7">
    <source>
        <dbReference type="Pfam" id="PF00016"/>
    </source>
</evidence>
<feature type="binding site" evidence="6">
    <location>
        <position position="325"/>
    </location>
    <ligand>
        <name>substrate</name>
    </ligand>
</feature>
<dbReference type="GO" id="GO:0043715">
    <property type="term" value="F:2,3-diketo-5-methylthiopentyl-1-phosphate enolase activity"/>
    <property type="evidence" value="ECO:0007669"/>
    <property type="project" value="UniProtKB-EC"/>
</dbReference>
<keyword evidence="3 6" id="KW-0460">Magnesium</keyword>
<dbReference type="EMBL" id="JBHLTR010000004">
    <property type="protein sequence ID" value="MFC0558263.1"/>
    <property type="molecule type" value="Genomic_DNA"/>
</dbReference>
<dbReference type="InterPro" id="IPR033966">
    <property type="entry name" value="RuBisCO"/>
</dbReference>
<keyword evidence="10" id="KW-1185">Reference proteome</keyword>
<feature type="binding site" evidence="6">
    <location>
        <begin position="347"/>
        <end position="348"/>
    </location>
    <ligand>
        <name>substrate</name>
    </ligand>
</feature>
<keyword evidence="2 6" id="KW-0479">Metal-binding</keyword>
<dbReference type="Gene3D" id="3.20.20.110">
    <property type="entry name" value="Ribulose bisphosphate carboxylase, large subunit, C-terminal domain"/>
    <property type="match status" value="1"/>
</dbReference>
<feature type="binding site" evidence="6">
    <location>
        <position position="165"/>
    </location>
    <ligand>
        <name>Mg(2+)</name>
        <dbReference type="ChEBI" id="CHEBI:18420"/>
    </ligand>
</feature>
<evidence type="ECO:0000256" key="3">
    <source>
        <dbReference type="ARBA" id="ARBA00022842"/>
    </source>
</evidence>
<reference evidence="9 10" key="1">
    <citation type="submission" date="2024-09" db="EMBL/GenBank/DDBJ databases">
        <authorList>
            <person name="Sun Q."/>
            <person name="Mori K."/>
        </authorList>
    </citation>
    <scope>NUCLEOTIDE SEQUENCE [LARGE SCALE GENOMIC DNA]</scope>
    <source>
        <strain evidence="9 10">NCAIM B.02301</strain>
    </source>
</reference>
<feature type="binding site" description="via carbamate group" evidence="6">
    <location>
        <position position="162"/>
    </location>
    <ligand>
        <name>Mg(2+)</name>
        <dbReference type="ChEBI" id="CHEBI:18420"/>
    </ligand>
</feature>
<evidence type="ECO:0000256" key="1">
    <source>
        <dbReference type="ARBA" id="ARBA00022605"/>
    </source>
</evidence>
<proteinExistence type="inferred from homology"/>
<dbReference type="PANTHER" id="PTHR42704:SF17">
    <property type="entry name" value="RIBULOSE BISPHOSPHATE CARBOXYLASE LARGE CHAIN"/>
    <property type="match status" value="1"/>
</dbReference>
<feature type="domain" description="Ribulose bisphosphate carboxylase large subunit C-terminal" evidence="7">
    <location>
        <begin position="115"/>
        <end position="394"/>
    </location>
</feature>
<dbReference type="InterPro" id="IPR036422">
    <property type="entry name" value="RuBisCO_lsu_N_sf"/>
</dbReference>
<feature type="binding site" evidence="6">
    <location>
        <position position="136"/>
    </location>
    <ligand>
        <name>substrate</name>
    </ligand>
</feature>
<dbReference type="InterPro" id="IPR000685">
    <property type="entry name" value="RuBisCO_lsu_C"/>
</dbReference>
<comment type="function">
    <text evidence="6">Catalyzes the enolization of 2,3-diketo-5-methylthiopentyl-1-phosphate (DK-MTP-1-P) into 2-hydroxy-3-keto-5-methylthiopentenyl-1-phosphate (HK-MTPenyl-1-P).</text>
</comment>
<evidence type="ECO:0000259" key="8">
    <source>
        <dbReference type="Pfam" id="PF02788"/>
    </source>
</evidence>
<accession>A0ABV6NDM4</accession>
<evidence type="ECO:0000256" key="5">
    <source>
        <dbReference type="ARBA" id="ARBA00023235"/>
    </source>
</evidence>
<dbReference type="NCBIfam" id="TIGR03332">
    <property type="entry name" value="salvage_mtnW"/>
    <property type="match status" value="1"/>
</dbReference>
<feature type="modified residue" description="N6-carboxylysine" evidence="6">
    <location>
        <position position="162"/>
    </location>
</feature>
<dbReference type="RefSeq" id="WP_273841054.1">
    <property type="nucleotide sequence ID" value="NZ_JAQQWT010000003.1"/>
</dbReference>